<dbReference type="Proteomes" id="UP000567922">
    <property type="component" value="Unassembled WGS sequence"/>
</dbReference>
<keyword evidence="2" id="KW-0472">Membrane</keyword>
<dbReference type="RefSeq" id="WP_183377495.1">
    <property type="nucleotide sequence ID" value="NZ_BDDI01000002.1"/>
</dbReference>
<evidence type="ECO:0000259" key="3">
    <source>
        <dbReference type="Pfam" id="PF13462"/>
    </source>
</evidence>
<name>A0A839RLU2_9ACTN</name>
<evidence type="ECO:0000256" key="1">
    <source>
        <dbReference type="SAM" id="MobiDB-lite"/>
    </source>
</evidence>
<organism evidence="4 5">
    <name type="scientific">Hoyosella altamirensis</name>
    <dbReference type="NCBI Taxonomy" id="616997"/>
    <lineage>
        <taxon>Bacteria</taxon>
        <taxon>Bacillati</taxon>
        <taxon>Actinomycetota</taxon>
        <taxon>Actinomycetes</taxon>
        <taxon>Mycobacteriales</taxon>
        <taxon>Hoyosellaceae</taxon>
        <taxon>Hoyosella</taxon>
    </lineage>
</organism>
<evidence type="ECO:0000313" key="5">
    <source>
        <dbReference type="Proteomes" id="UP000567922"/>
    </source>
</evidence>
<keyword evidence="5" id="KW-1185">Reference proteome</keyword>
<accession>A0A839RLU2</accession>
<dbReference type="InterPro" id="IPR036249">
    <property type="entry name" value="Thioredoxin-like_sf"/>
</dbReference>
<proteinExistence type="predicted"/>
<dbReference type="EMBL" id="JACHWS010000001">
    <property type="protein sequence ID" value="MBB3037269.1"/>
    <property type="molecule type" value="Genomic_DNA"/>
</dbReference>
<evidence type="ECO:0000313" key="4">
    <source>
        <dbReference type="EMBL" id="MBB3037269.1"/>
    </source>
</evidence>
<gene>
    <name evidence="4" type="ORF">FHU29_001703</name>
</gene>
<feature type="region of interest" description="Disordered" evidence="1">
    <location>
        <begin position="40"/>
        <end position="66"/>
    </location>
</feature>
<feature type="domain" description="Thioredoxin-like fold" evidence="3">
    <location>
        <begin position="79"/>
        <end position="236"/>
    </location>
</feature>
<dbReference type="SUPFAM" id="SSF52833">
    <property type="entry name" value="Thioredoxin-like"/>
    <property type="match status" value="1"/>
</dbReference>
<keyword evidence="2" id="KW-0812">Transmembrane</keyword>
<protein>
    <recommendedName>
        <fullName evidence="3">Thioredoxin-like fold domain-containing protein</fullName>
    </recommendedName>
</protein>
<dbReference type="AlphaFoldDB" id="A0A839RLU2"/>
<dbReference type="Gene3D" id="3.40.30.10">
    <property type="entry name" value="Glutaredoxin"/>
    <property type="match status" value="1"/>
</dbReference>
<dbReference type="Pfam" id="PF13462">
    <property type="entry name" value="Thioredoxin_4"/>
    <property type="match status" value="1"/>
</dbReference>
<sequence>MAGNEQPRYSRLMRFGALAALALAAITVIIIFSRGDETVGEPGSAVGTPHPTPSLEDESPPPGTADGAVRIPLGHAVPASHPVVTIVEDFLCEGCQDFALGYGPVLRELSERGDAILEFVAVAPPAGTDQSASLRIANSALCVAGDDIANWPAFRAGLYEQLVEDADLFRDDATLIETAHVYGASHAVENCVRELRFAEHIHGTTERWTADEPAELPVVLINGERYRPVGPDSFAASVRAAGNES</sequence>
<evidence type="ECO:0000256" key="2">
    <source>
        <dbReference type="SAM" id="Phobius"/>
    </source>
</evidence>
<keyword evidence="2" id="KW-1133">Transmembrane helix</keyword>
<feature type="transmembrane region" description="Helical" evidence="2">
    <location>
        <begin position="12"/>
        <end position="32"/>
    </location>
</feature>
<dbReference type="InterPro" id="IPR012336">
    <property type="entry name" value="Thioredoxin-like_fold"/>
</dbReference>
<reference evidence="4 5" key="1">
    <citation type="submission" date="2020-08" db="EMBL/GenBank/DDBJ databases">
        <title>Sequencing the genomes of 1000 actinobacteria strains.</title>
        <authorList>
            <person name="Klenk H.-P."/>
        </authorList>
    </citation>
    <scope>NUCLEOTIDE SEQUENCE [LARGE SCALE GENOMIC DNA]</scope>
    <source>
        <strain evidence="4 5">DSM 45258</strain>
    </source>
</reference>
<comment type="caution">
    <text evidence="4">The sequence shown here is derived from an EMBL/GenBank/DDBJ whole genome shotgun (WGS) entry which is preliminary data.</text>
</comment>